<name>A0A0G4G493_VITBC</name>
<dbReference type="InterPro" id="IPR050745">
    <property type="entry name" value="Multifunctional_regulatory"/>
</dbReference>
<sequence>MSEGHDTHMASAAMADGDGGDADDVAEEDNNGGGQPDGQDNNGADSGGQQQQESAVADEMADGDDGPQAADGDESGGMQEENGDDDQDAYIDDGYSDDDYNQYEVEGYPLSGLADPAFPVPEGHIGLDRLVGRFLKGTSDASKQLSRRIIGRRFTNGREVTHLIRQQGADPDVITGLEGRDSGAVYGYPLLCLAIDNKSGYTVETILAEGDDDDRPVALPQWSSDELQAAILTALLDGGADPNETAYRLAPIRLAIASGNQTAFDLLMARQDIHLRASGSCPPDGYMMMELPKPRDPTLATQRRLGKNLVHRAALKAMGHYPQSFIDSYLDLITANGADMTADDGGGRTPLHWAALCGSPYVADYLCHKLFADQINRRRVFGDSPLALAAYELDRYTQRLQDPDTPEADKEEYRAKIPNYKLTIRTVLRAGADINSIPTATERDRRGRQLVLIDYATVLNELPTAVMAAVNAALRPQREMADALTKAFHSGTAQQLKAAFPSLDPLLPSLPPHVTPVAPWQDDETPLANLDMSAVAWRVASFFVKPSVLDESPRPVQNATKVGRRINTAMARFVEAAASLRVVGNGEVVGRGGRKRDSEGQLVRCPQLQCFVLGGVGGRKVELREVVQRAILDEANKWGLEGEIDNGFSKDVAAVVWGAVGWVEKGRDGRETFRRLGMA</sequence>
<dbReference type="Proteomes" id="UP000041254">
    <property type="component" value="Unassembled WGS sequence"/>
</dbReference>
<gene>
    <name evidence="4" type="ORF">Vbra_16884</name>
</gene>
<evidence type="ECO:0000256" key="1">
    <source>
        <dbReference type="ARBA" id="ARBA00022737"/>
    </source>
</evidence>
<evidence type="ECO:0000313" key="4">
    <source>
        <dbReference type="EMBL" id="CEM22722.1"/>
    </source>
</evidence>
<organism evidence="4 5">
    <name type="scientific">Vitrella brassicaformis (strain CCMP3155)</name>
    <dbReference type="NCBI Taxonomy" id="1169540"/>
    <lineage>
        <taxon>Eukaryota</taxon>
        <taxon>Sar</taxon>
        <taxon>Alveolata</taxon>
        <taxon>Colpodellida</taxon>
        <taxon>Vitrellaceae</taxon>
        <taxon>Vitrella</taxon>
    </lineage>
</organism>
<dbReference type="PhylomeDB" id="A0A0G4G493"/>
<evidence type="ECO:0000256" key="3">
    <source>
        <dbReference type="SAM" id="MobiDB-lite"/>
    </source>
</evidence>
<dbReference type="SMART" id="SM00248">
    <property type="entry name" value="ANK"/>
    <property type="match status" value="3"/>
</dbReference>
<reference evidence="4 5" key="1">
    <citation type="submission" date="2014-11" db="EMBL/GenBank/DDBJ databases">
        <authorList>
            <person name="Zhu J."/>
            <person name="Qi W."/>
            <person name="Song R."/>
        </authorList>
    </citation>
    <scope>NUCLEOTIDE SEQUENCE [LARGE SCALE GENOMIC DNA]</scope>
</reference>
<dbReference type="InterPro" id="IPR002110">
    <property type="entry name" value="Ankyrin_rpt"/>
</dbReference>
<keyword evidence="5" id="KW-1185">Reference proteome</keyword>
<feature type="region of interest" description="Disordered" evidence="3">
    <location>
        <begin position="1"/>
        <end position="103"/>
    </location>
</feature>
<accession>A0A0G4G493</accession>
<protein>
    <submittedName>
        <fullName evidence="4">Uncharacterized protein</fullName>
    </submittedName>
</protein>
<dbReference type="PANTHER" id="PTHR24189:SF50">
    <property type="entry name" value="ANKYRIN REPEAT AND SOCS BOX PROTEIN 2"/>
    <property type="match status" value="1"/>
</dbReference>
<dbReference type="SUPFAM" id="SSF48403">
    <property type="entry name" value="Ankyrin repeat"/>
    <property type="match status" value="1"/>
</dbReference>
<keyword evidence="1" id="KW-0677">Repeat</keyword>
<dbReference type="InterPro" id="IPR036770">
    <property type="entry name" value="Ankyrin_rpt-contain_sf"/>
</dbReference>
<evidence type="ECO:0000256" key="2">
    <source>
        <dbReference type="ARBA" id="ARBA00023043"/>
    </source>
</evidence>
<dbReference type="AlphaFoldDB" id="A0A0G4G493"/>
<dbReference type="EMBL" id="CDMY01000556">
    <property type="protein sequence ID" value="CEM22722.1"/>
    <property type="molecule type" value="Genomic_DNA"/>
</dbReference>
<feature type="compositionally biased region" description="Acidic residues" evidence="3">
    <location>
        <begin position="18"/>
        <end position="30"/>
    </location>
</feature>
<proteinExistence type="predicted"/>
<dbReference type="PANTHER" id="PTHR24189">
    <property type="entry name" value="MYOTROPHIN"/>
    <property type="match status" value="1"/>
</dbReference>
<evidence type="ECO:0000313" key="5">
    <source>
        <dbReference type="Proteomes" id="UP000041254"/>
    </source>
</evidence>
<dbReference type="Pfam" id="PF00023">
    <property type="entry name" value="Ank"/>
    <property type="match status" value="1"/>
</dbReference>
<dbReference type="Gene3D" id="1.25.40.20">
    <property type="entry name" value="Ankyrin repeat-containing domain"/>
    <property type="match status" value="1"/>
</dbReference>
<keyword evidence="2" id="KW-0040">ANK repeat</keyword>
<dbReference type="VEuPathDB" id="CryptoDB:Vbra_16884"/>
<feature type="compositionally biased region" description="Acidic residues" evidence="3">
    <location>
        <begin position="81"/>
        <end position="101"/>
    </location>
</feature>
<dbReference type="InParanoid" id="A0A0G4G493"/>